<dbReference type="Gene3D" id="3.40.50.1010">
    <property type="entry name" value="5'-nuclease"/>
    <property type="match status" value="1"/>
</dbReference>
<feature type="region of interest" description="Disordered" evidence="1">
    <location>
        <begin position="205"/>
        <end position="289"/>
    </location>
</feature>
<name>A0A2U3EP00_PURLI</name>
<feature type="region of interest" description="Disordered" evidence="1">
    <location>
        <begin position="77"/>
        <end position="136"/>
    </location>
</feature>
<sequence length="610" mass="66631">MPEIEDLAMTLRRGRVLRIIERAVAPLRGEFRSPRTVDAAPVAIAFLTITFNHTSSFALGAAWPGPREEFSSDCTQQQQHHHHHYHHQQRQQHQWKRRCAHRPLASSPPGLHHDMGDEDDAASTSSAPRGDLAQAPRLGNFDKLQCRTVSLLVPALTSDARTSSSSARADGSLGTPAPLASPLKLGDFRRIVSLLKVGDGMKAHRERSLLDSQELQQPASIEHAAPPPTPPPRSIPIPPRSAGNGHRLAGSETDAPLATDPETESGSSHATLDASSTPGTTPPDPEFGSARRYALSQLPSAKRTAARPCALEQILSYQMTKYGPLIPVYGRAVSRAQRHKSLTNGLVRHRALDAENALLFPATASNGVHVFLDMSNISISFHNALRDRYSVGGDARFVPLPPLDLPFLTEILVRGRSAMSLNVGCSVPPGRAEPRFVQELRALGYHIDLRERKRVLEPSAPRRTHRGQAPATFATSSSDEMSSATAAAATVRYVEDLVDEVLQTRIAESVMEFFQRQGTLVLATGDAQPAKHSDGFLTYANRALKMGWNVEVVSWKNSLSSHWQNPAWNTKWGNRFRIIELDPFLDELLACPTTSVRSSSITGALSRGVV</sequence>
<feature type="region of interest" description="Disordered" evidence="1">
    <location>
        <begin position="158"/>
        <end position="182"/>
    </location>
</feature>
<protein>
    <recommendedName>
        <fullName evidence="4">Cell wall glucanase</fullName>
    </recommendedName>
</protein>
<proteinExistence type="predicted"/>
<dbReference type="EMBL" id="LCWV01000001">
    <property type="protein sequence ID" value="PWI76234.1"/>
    <property type="molecule type" value="Genomic_DNA"/>
</dbReference>
<reference evidence="2 3" key="1">
    <citation type="journal article" date="2016" name="Front. Microbiol.">
        <title>Genome and transcriptome sequences reveal the specific parasitism of the nematophagous Purpureocillium lilacinum 36-1.</title>
        <authorList>
            <person name="Xie J."/>
            <person name="Li S."/>
            <person name="Mo C."/>
            <person name="Xiao X."/>
            <person name="Peng D."/>
            <person name="Wang G."/>
            <person name="Xiao Y."/>
        </authorList>
    </citation>
    <scope>NUCLEOTIDE SEQUENCE [LARGE SCALE GENOMIC DNA]</scope>
    <source>
        <strain evidence="2 3">36-1</strain>
    </source>
</reference>
<dbReference type="Proteomes" id="UP000245956">
    <property type="component" value="Unassembled WGS sequence"/>
</dbReference>
<feature type="compositionally biased region" description="Polar residues" evidence="1">
    <location>
        <begin position="264"/>
        <end position="279"/>
    </location>
</feature>
<gene>
    <name evidence="2" type="ORF">PCL_03428</name>
</gene>
<feature type="compositionally biased region" description="Basic residues" evidence="1">
    <location>
        <begin position="79"/>
        <end position="101"/>
    </location>
</feature>
<accession>A0A2U3EP00</accession>
<dbReference type="CDD" id="cd18724">
    <property type="entry name" value="PIN_LabA-like"/>
    <property type="match status" value="1"/>
</dbReference>
<feature type="region of interest" description="Disordered" evidence="1">
    <location>
        <begin position="456"/>
        <end position="480"/>
    </location>
</feature>
<organism evidence="2 3">
    <name type="scientific">Purpureocillium lilacinum</name>
    <name type="common">Paecilomyces lilacinus</name>
    <dbReference type="NCBI Taxonomy" id="33203"/>
    <lineage>
        <taxon>Eukaryota</taxon>
        <taxon>Fungi</taxon>
        <taxon>Dikarya</taxon>
        <taxon>Ascomycota</taxon>
        <taxon>Pezizomycotina</taxon>
        <taxon>Sordariomycetes</taxon>
        <taxon>Hypocreomycetidae</taxon>
        <taxon>Hypocreales</taxon>
        <taxon>Ophiocordycipitaceae</taxon>
        <taxon>Purpureocillium</taxon>
    </lineage>
</organism>
<evidence type="ECO:0000256" key="1">
    <source>
        <dbReference type="SAM" id="MobiDB-lite"/>
    </source>
</evidence>
<comment type="caution">
    <text evidence="2">The sequence shown here is derived from an EMBL/GenBank/DDBJ whole genome shotgun (WGS) entry which is preliminary data.</text>
</comment>
<feature type="compositionally biased region" description="Pro residues" evidence="1">
    <location>
        <begin position="225"/>
        <end position="239"/>
    </location>
</feature>
<evidence type="ECO:0008006" key="4">
    <source>
        <dbReference type="Google" id="ProtNLM"/>
    </source>
</evidence>
<feature type="compositionally biased region" description="Polar residues" evidence="1">
    <location>
        <begin position="210"/>
        <end position="219"/>
    </location>
</feature>
<dbReference type="AlphaFoldDB" id="A0A2U3EP00"/>
<evidence type="ECO:0000313" key="2">
    <source>
        <dbReference type="EMBL" id="PWI76234.1"/>
    </source>
</evidence>
<evidence type="ECO:0000313" key="3">
    <source>
        <dbReference type="Proteomes" id="UP000245956"/>
    </source>
</evidence>
<feature type="compositionally biased region" description="Low complexity" evidence="1">
    <location>
        <begin position="158"/>
        <end position="174"/>
    </location>
</feature>